<reference evidence="2" key="1">
    <citation type="submission" date="2019-08" db="EMBL/GenBank/DDBJ databases">
        <authorList>
            <person name="Kucharzyk K."/>
            <person name="Murdoch R.W."/>
            <person name="Higgins S."/>
            <person name="Loffler F."/>
        </authorList>
    </citation>
    <scope>NUCLEOTIDE SEQUENCE</scope>
</reference>
<gene>
    <name evidence="2" type="ORF">SDC9_174755</name>
</gene>
<dbReference type="GO" id="GO:0006004">
    <property type="term" value="P:fucose metabolic process"/>
    <property type="evidence" value="ECO:0007669"/>
    <property type="project" value="InterPro"/>
</dbReference>
<organism evidence="2">
    <name type="scientific">bioreactor metagenome</name>
    <dbReference type="NCBI Taxonomy" id="1076179"/>
    <lineage>
        <taxon>unclassified sequences</taxon>
        <taxon>metagenomes</taxon>
        <taxon>ecological metagenomes</taxon>
    </lineage>
</organism>
<dbReference type="Pfam" id="PF02952">
    <property type="entry name" value="Fucose_iso_C"/>
    <property type="match status" value="1"/>
</dbReference>
<feature type="domain" description="L-fucose isomerase C-terminal" evidence="1">
    <location>
        <begin position="7"/>
        <end position="84"/>
    </location>
</feature>
<sequence length="86" mass="9450">MTFSNCRTEDGKLILYVSEGRFTEDVIEDGYFGCAGVAQIPDLQEKMLRLAKGGFKHHTSVGAGHMKAALAEAFTTYLGYDLVEID</sequence>
<comment type="caution">
    <text evidence="2">The sequence shown here is derived from an EMBL/GenBank/DDBJ whole genome shotgun (WGS) entry which is preliminary data.</text>
</comment>
<evidence type="ECO:0000259" key="1">
    <source>
        <dbReference type="Pfam" id="PF02952"/>
    </source>
</evidence>
<dbReference type="EMBL" id="VSSQ01077166">
    <property type="protein sequence ID" value="MPN27324.1"/>
    <property type="molecule type" value="Genomic_DNA"/>
</dbReference>
<proteinExistence type="predicted"/>
<protein>
    <recommendedName>
        <fullName evidence="1">L-fucose isomerase C-terminal domain-containing protein</fullName>
    </recommendedName>
</protein>
<dbReference type="AlphaFoldDB" id="A0A645GTH5"/>
<dbReference type="InterPro" id="IPR015888">
    <property type="entry name" value="Fuc_isomerase_C"/>
</dbReference>
<dbReference type="GO" id="GO:0005737">
    <property type="term" value="C:cytoplasm"/>
    <property type="evidence" value="ECO:0007669"/>
    <property type="project" value="InterPro"/>
</dbReference>
<evidence type="ECO:0000313" key="2">
    <source>
        <dbReference type="EMBL" id="MPN27324.1"/>
    </source>
</evidence>
<dbReference type="GO" id="GO:0008736">
    <property type="term" value="F:L-fucose isomerase activity"/>
    <property type="evidence" value="ECO:0007669"/>
    <property type="project" value="InterPro"/>
</dbReference>
<name>A0A645GTH5_9ZZZZ</name>
<accession>A0A645GTH5</accession>